<accession>A0ACC4BWU9</accession>
<evidence type="ECO:0000313" key="2">
    <source>
        <dbReference type="Proteomes" id="UP000309997"/>
    </source>
</evidence>
<evidence type="ECO:0000313" key="1">
    <source>
        <dbReference type="EMBL" id="KAL3583153.1"/>
    </source>
</evidence>
<sequence>MPTTFFRRLQTKWMDPMHSLPFQLKDMSFSLQPVVQAVYGIKSHVYLENPTVVMALEIHFVSLSCLIFIASLASTPVNSEQTQGPYFAFSWLSDNNTFQAGDVATIKIKVLGEFDRSKGNAFSPKITVNGKMGNSCFVSGVLLDVAGEDTDTWRILFTPIRVGVFNVFIEDGPFHVFDSSLHFEVKAGKIYASACIASWRDLENEFEAGAKATVLIVPRDAFGNNVTSTGQELRPFNFTVSELYENGSIANVPDITHIGWNEFGQIILEFIATKSGNLLLHVEGGNQALNGCPLLYKVNPGPVDVSNCEATWKFETNVWQIFSKMETCIHQKDKYGNPVLGFYEFDTNVFEEEMNLSIPLADMSFTEVMPGIQLCECNMLLNLVFNNHLVSVFIPLHTLAVSSGQPFALNFCTCNELFPCQFLRSKTRKSDNEAWIYEIGNVSTPRAGNNSIRQAEIALAPSEIAPSTGNSKVLASAFNVIYTPEKSGIYEIYVFCGNVLLNSGHSFRKEVRAGEVNVSLSTIQKFSLRAPKMIENEMAVQLVDSFFNPVLSQQSRLTLEIASVNKSGFSSGMFVDNDNGTYCIRYAVKDVGAYEMCVSFDGKRLSPCPLGVNMYGVEYFPKANDDNISVWEDESIAFDVLANDYFAGNNASIVELSKPDRGSLLQNGNLFRYTPYKDYYGNDSFTYTLSDVNGNLASASAIISVLNIPPQFISFPIQLQATEDFWQPIWGEFSAKKGDDAAKDLILEGSVEAINLALQSIQYLGSENFYGDDAIHVSASNKNGKNDLDVPVSVEPVNDPPFIKIPKFIILKSNEDESLIFDKAIDKFEFSVGDPDLLGYPGNESGFIVTFSVEVDKGFLVTNLAAELLKTTELKVMSSYQWQPIQTYVSISRHFMVRANGVRFRGALNECNSVMQQLSYDVTLGSAILVEFLMVFSLGGILLFFTCKCAMHLANERRRRISVTNSQLSSVQNSQKKSQNTDFSEDTTNFTCCCSSPFLLSGQTSNFRQRSNRRLGVEETGKNISSPPGSSSSRHLQTPPGLTPLVIEKDQKETF</sequence>
<proteinExistence type="predicted"/>
<organism evidence="1 2">
    <name type="scientific">Populus alba</name>
    <name type="common">White poplar</name>
    <dbReference type="NCBI Taxonomy" id="43335"/>
    <lineage>
        <taxon>Eukaryota</taxon>
        <taxon>Viridiplantae</taxon>
        <taxon>Streptophyta</taxon>
        <taxon>Embryophyta</taxon>
        <taxon>Tracheophyta</taxon>
        <taxon>Spermatophyta</taxon>
        <taxon>Magnoliopsida</taxon>
        <taxon>eudicotyledons</taxon>
        <taxon>Gunneridae</taxon>
        <taxon>Pentapetalae</taxon>
        <taxon>rosids</taxon>
        <taxon>fabids</taxon>
        <taxon>Malpighiales</taxon>
        <taxon>Salicaceae</taxon>
        <taxon>Saliceae</taxon>
        <taxon>Populus</taxon>
    </lineage>
</organism>
<keyword evidence="2" id="KW-1185">Reference proteome</keyword>
<name>A0ACC4BWU9_POPAL</name>
<gene>
    <name evidence="1" type="ORF">D5086_014214</name>
</gene>
<comment type="caution">
    <text evidence="1">The sequence shown here is derived from an EMBL/GenBank/DDBJ whole genome shotgun (WGS) entry which is preliminary data.</text>
</comment>
<dbReference type="Proteomes" id="UP000309997">
    <property type="component" value="Unassembled WGS sequence"/>
</dbReference>
<dbReference type="EMBL" id="RCHU02000007">
    <property type="protein sequence ID" value="KAL3583153.1"/>
    <property type="molecule type" value="Genomic_DNA"/>
</dbReference>
<protein>
    <submittedName>
        <fullName evidence="1">Uncharacterized protein</fullName>
    </submittedName>
</protein>
<reference evidence="1 2" key="1">
    <citation type="journal article" date="2024" name="Plant Biotechnol. J.">
        <title>Genome and CRISPR/Cas9 system of a widespread forest tree (Populus alba) in the world.</title>
        <authorList>
            <person name="Liu Y.J."/>
            <person name="Jiang P.F."/>
            <person name="Han X.M."/>
            <person name="Li X.Y."/>
            <person name="Wang H.M."/>
            <person name="Wang Y.J."/>
            <person name="Wang X.X."/>
            <person name="Zeng Q.Y."/>
        </authorList>
    </citation>
    <scope>NUCLEOTIDE SEQUENCE [LARGE SCALE GENOMIC DNA]</scope>
    <source>
        <strain evidence="2">cv. PAL-ZL1</strain>
    </source>
</reference>